<dbReference type="InterPro" id="IPR006119">
    <property type="entry name" value="Resolv_N"/>
</dbReference>
<dbReference type="InterPro" id="IPR038109">
    <property type="entry name" value="DNA_bind_recomb_sf"/>
</dbReference>
<comment type="caution">
    <text evidence="3">The sequence shown here is derived from an EMBL/GenBank/DDBJ whole genome shotgun (WGS) entry which is preliminary data.</text>
</comment>
<dbReference type="InterPro" id="IPR011109">
    <property type="entry name" value="DNA_bind_recombinase_dom"/>
</dbReference>
<reference evidence="4" key="1">
    <citation type="journal article" date="2017" name="Appl. Environ. Microbiol.">
        <title>Genomic analysis of Calderihabitans maritimus KKC1, a thermophilic hydrogenogenic carboxydotrophic bacterium isolated from marine sediment.</title>
        <authorList>
            <person name="Omae K."/>
            <person name="Yoneda Y."/>
            <person name="Fukuyama Y."/>
            <person name="Yoshida T."/>
            <person name="Sako Y."/>
        </authorList>
    </citation>
    <scope>NUCLEOTIDE SEQUENCE [LARGE SCALE GENOMIC DNA]</scope>
    <source>
        <strain evidence="4">KKC1</strain>
    </source>
</reference>
<dbReference type="PROSITE" id="PS51737">
    <property type="entry name" value="RECOMBINASE_DNA_BIND"/>
    <property type="match status" value="1"/>
</dbReference>
<protein>
    <recommendedName>
        <fullName evidence="5">Recombinase</fullName>
    </recommendedName>
</protein>
<dbReference type="Proteomes" id="UP000197032">
    <property type="component" value="Unassembled WGS sequence"/>
</dbReference>
<accession>A0A1Z5HNZ9</accession>
<dbReference type="PANTHER" id="PTHR30461:SF23">
    <property type="entry name" value="DNA RECOMBINASE-RELATED"/>
    <property type="match status" value="1"/>
</dbReference>
<dbReference type="Pfam" id="PF07508">
    <property type="entry name" value="Recombinase"/>
    <property type="match status" value="1"/>
</dbReference>
<evidence type="ECO:0000259" key="1">
    <source>
        <dbReference type="PROSITE" id="PS51736"/>
    </source>
</evidence>
<dbReference type="PROSITE" id="PS51736">
    <property type="entry name" value="RECOMBINASES_3"/>
    <property type="match status" value="1"/>
</dbReference>
<dbReference type="RefSeq" id="WP_088552825.1">
    <property type="nucleotide sequence ID" value="NZ_BDGJ01000010.1"/>
</dbReference>
<organism evidence="3 4">
    <name type="scientific">Calderihabitans maritimus</name>
    <dbReference type="NCBI Taxonomy" id="1246530"/>
    <lineage>
        <taxon>Bacteria</taxon>
        <taxon>Bacillati</taxon>
        <taxon>Bacillota</taxon>
        <taxon>Clostridia</taxon>
        <taxon>Neomoorellales</taxon>
        <taxon>Calderihabitantaceae</taxon>
        <taxon>Calderihabitans</taxon>
    </lineage>
</organism>
<evidence type="ECO:0000313" key="3">
    <source>
        <dbReference type="EMBL" id="GAW91259.1"/>
    </source>
</evidence>
<dbReference type="EMBL" id="BDGJ01000010">
    <property type="protein sequence ID" value="GAW91259.1"/>
    <property type="molecule type" value="Genomic_DNA"/>
</dbReference>
<dbReference type="SUPFAM" id="SSF53041">
    <property type="entry name" value="Resolvase-like"/>
    <property type="match status" value="1"/>
</dbReference>
<keyword evidence="4" id="KW-1185">Reference proteome</keyword>
<feature type="domain" description="Recombinase" evidence="2">
    <location>
        <begin position="164"/>
        <end position="297"/>
    </location>
</feature>
<evidence type="ECO:0000259" key="2">
    <source>
        <dbReference type="PROSITE" id="PS51737"/>
    </source>
</evidence>
<dbReference type="SMART" id="SM00857">
    <property type="entry name" value="Resolvase"/>
    <property type="match status" value="1"/>
</dbReference>
<evidence type="ECO:0000313" key="4">
    <source>
        <dbReference type="Proteomes" id="UP000197032"/>
    </source>
</evidence>
<dbReference type="Pfam" id="PF00239">
    <property type="entry name" value="Resolvase"/>
    <property type="match status" value="1"/>
</dbReference>
<dbReference type="AlphaFoldDB" id="A0A1Z5HNZ9"/>
<name>A0A1Z5HNZ9_9FIRM</name>
<dbReference type="PANTHER" id="PTHR30461">
    <property type="entry name" value="DNA-INVERTASE FROM LAMBDOID PROPHAGE"/>
    <property type="match status" value="1"/>
</dbReference>
<sequence length="522" mass="61123">MEIKRIICYLRRSRQDIEKEKRTGEDTLANQKKIMLEALDKLQIIYDIAEEIGSGDKIETRPVFQQVLKDIETGKYDAVAVKEIPRLGRGTYSDMGKIYDLIISKRIYIVTPYKIYDPANPADARQIRFELFLAREEFEMIKERLVGAKYNLAAEGRWVVGAAPFGYQLNSRTGRLEINEEEAQIVRLIFTLYVYGLENGDNTKKDVSFRAIATYLTRMGVPTPRKAASWNYLTVKRIIENPVYAGTLKYRTKKRVGNKYYDRPKSEWIVVENAHEPIISQETWELAQAKLKNTRATPNVKLDFSPCELAGLVVCAKCGRHMVRQYSIQHYRRKDGEVSMYRKEFLWCRTPGCTFVKYRDVEAGILKYLAALGKFDVKKLKEFFEEEYTRQKEETAPVDTDIFIEKKKTELKRRLDFICEKYEAGIYDDEMFIRRKDEIEKELNMLEKIIKKQNEHEPADTCEQDMLVMKQNIKTFLEAYKKAGDKTLKNKLLRELVSRVIVNKTGRATFDLVIYPRFTFNL</sequence>
<evidence type="ECO:0008006" key="5">
    <source>
        <dbReference type="Google" id="ProtNLM"/>
    </source>
</evidence>
<dbReference type="CDD" id="cd00338">
    <property type="entry name" value="Ser_Recombinase"/>
    <property type="match status" value="1"/>
</dbReference>
<proteinExistence type="predicted"/>
<feature type="domain" description="Resolvase/invertase-type recombinase catalytic" evidence="1">
    <location>
        <begin position="5"/>
        <end position="156"/>
    </location>
</feature>
<dbReference type="GO" id="GO:0000150">
    <property type="term" value="F:DNA strand exchange activity"/>
    <property type="evidence" value="ECO:0007669"/>
    <property type="project" value="InterPro"/>
</dbReference>
<dbReference type="Gene3D" id="3.40.50.1390">
    <property type="entry name" value="Resolvase, N-terminal catalytic domain"/>
    <property type="match status" value="1"/>
</dbReference>
<dbReference type="InterPro" id="IPR036162">
    <property type="entry name" value="Resolvase-like_N_sf"/>
</dbReference>
<dbReference type="GO" id="GO:0003677">
    <property type="term" value="F:DNA binding"/>
    <property type="evidence" value="ECO:0007669"/>
    <property type="project" value="InterPro"/>
</dbReference>
<gene>
    <name evidence="3" type="ORF">KKC1_04210</name>
</gene>
<dbReference type="OrthoDB" id="1094757at2"/>
<dbReference type="Gene3D" id="3.90.1750.20">
    <property type="entry name" value="Putative Large Serine Recombinase, Chain B, Domain 2"/>
    <property type="match status" value="1"/>
</dbReference>
<dbReference type="InterPro" id="IPR050639">
    <property type="entry name" value="SSR_resolvase"/>
</dbReference>